<name>A0A840YSR4_9SPHN</name>
<dbReference type="Proteomes" id="UP000527143">
    <property type="component" value="Unassembled WGS sequence"/>
</dbReference>
<comment type="caution">
    <text evidence="1">The sequence shown here is derived from an EMBL/GenBank/DDBJ whole genome shotgun (WGS) entry which is preliminary data.</text>
</comment>
<dbReference type="RefSeq" id="WP_246352558.1">
    <property type="nucleotide sequence ID" value="NZ_JACIJF010000023.1"/>
</dbReference>
<dbReference type="PANTHER" id="PTHR32294">
    <property type="entry name" value="DNA POLYMERASE III SUBUNIT ALPHA"/>
    <property type="match status" value="1"/>
</dbReference>
<accession>A0A840YSR4</accession>
<dbReference type="Gene3D" id="3.20.20.140">
    <property type="entry name" value="Metal-dependent hydrolases"/>
    <property type="match status" value="1"/>
</dbReference>
<dbReference type="GO" id="GO:0008408">
    <property type="term" value="F:3'-5' exonuclease activity"/>
    <property type="evidence" value="ECO:0007669"/>
    <property type="project" value="InterPro"/>
</dbReference>
<dbReference type="InterPro" id="IPR004805">
    <property type="entry name" value="DnaE2/DnaE/PolC"/>
</dbReference>
<evidence type="ECO:0000313" key="2">
    <source>
        <dbReference type="Proteomes" id="UP000527143"/>
    </source>
</evidence>
<evidence type="ECO:0000313" key="1">
    <source>
        <dbReference type="EMBL" id="MBB5712702.1"/>
    </source>
</evidence>
<dbReference type="AlphaFoldDB" id="A0A840YSR4"/>
<keyword evidence="2" id="KW-1185">Reference proteome</keyword>
<dbReference type="EMBL" id="JACIJF010000023">
    <property type="protein sequence ID" value="MBB5712702.1"/>
    <property type="molecule type" value="Genomic_DNA"/>
</dbReference>
<gene>
    <name evidence="1" type="ORF">FHT02_003962</name>
</gene>
<sequence length="165" mass="18860">MIAILLPHEADEQNLAALSDLKKVYGRRGYMALFQRRRLNDTVRIDALARQAGGAGVRAVVTGDVLYHAPEARLLQDVVTAAREKCTVDELGYRREVNADRALKPPEEMVRRFRAYPDALQASVDIARLCTFDLSELAYQYPHERVITRRSRRFRFSVIKQQVMG</sequence>
<organism evidence="1 2">
    <name type="scientific">Sphingomonas xinjiangensis</name>
    <dbReference type="NCBI Taxonomy" id="643568"/>
    <lineage>
        <taxon>Bacteria</taxon>
        <taxon>Pseudomonadati</taxon>
        <taxon>Pseudomonadota</taxon>
        <taxon>Alphaproteobacteria</taxon>
        <taxon>Sphingomonadales</taxon>
        <taxon>Sphingomonadaceae</taxon>
        <taxon>Sphingomonas</taxon>
    </lineage>
</organism>
<proteinExistence type="predicted"/>
<dbReference type="PANTHER" id="PTHR32294:SF4">
    <property type="entry name" value="ERROR-PRONE DNA POLYMERASE"/>
    <property type="match status" value="1"/>
</dbReference>
<protein>
    <submittedName>
        <fullName evidence="1">DNA polymerase III alpha subunit</fullName>
    </submittedName>
</protein>
<reference evidence="1 2" key="1">
    <citation type="submission" date="2020-08" db="EMBL/GenBank/DDBJ databases">
        <title>Genomic Encyclopedia of Type Strains, Phase IV (KMG-IV): sequencing the most valuable type-strain genomes for metagenomic binning, comparative biology and taxonomic classification.</title>
        <authorList>
            <person name="Goeker M."/>
        </authorList>
    </citation>
    <scope>NUCLEOTIDE SEQUENCE [LARGE SCALE GENOMIC DNA]</scope>
    <source>
        <strain evidence="1 2">DSM 26736</strain>
    </source>
</reference>
<dbReference type="GO" id="GO:0006260">
    <property type="term" value="P:DNA replication"/>
    <property type="evidence" value="ECO:0007669"/>
    <property type="project" value="InterPro"/>
</dbReference>